<gene>
    <name evidence="1" type="ORF">SANBI_001941</name>
</gene>
<organism evidence="1 2">
    <name type="scientific">Sanguibacter biliveldensis</name>
    <dbReference type="NCBI Taxonomy" id="3030830"/>
    <lineage>
        <taxon>Bacteria</taxon>
        <taxon>Bacillati</taxon>
        <taxon>Actinomycetota</taxon>
        <taxon>Actinomycetes</taxon>
        <taxon>Micrococcales</taxon>
        <taxon>Sanguibacteraceae</taxon>
        <taxon>Sanguibacter</taxon>
    </lineage>
</organism>
<dbReference type="EMBL" id="CP138359">
    <property type="protein sequence ID" value="WPF80719.1"/>
    <property type="molecule type" value="Genomic_DNA"/>
</dbReference>
<evidence type="ECO:0000313" key="1">
    <source>
        <dbReference type="EMBL" id="WPF80719.1"/>
    </source>
</evidence>
<protein>
    <recommendedName>
        <fullName evidence="3">DUF4435 domain-containing protein</fullName>
    </recommendedName>
</protein>
<dbReference type="Proteomes" id="UP001304340">
    <property type="component" value="Chromosome"/>
</dbReference>
<name>A0AAF1C1H9_9MICO</name>
<proteinExistence type="predicted"/>
<dbReference type="AlphaFoldDB" id="A0AAF1C1H9"/>
<keyword evidence="2" id="KW-1185">Reference proteome</keyword>
<accession>A0AAF1C1H9</accession>
<evidence type="ECO:0000313" key="2">
    <source>
        <dbReference type="Proteomes" id="UP001304340"/>
    </source>
</evidence>
<sequence>MSHATLRALDSVADRIKQHRQADPRGILVVEGDSDRRLLSRVFPERWVVFIAGTRDSVPTVIERLQALELRRFAGLVDRDFDSLVSTVEASGLPVFSYQEADLEAALIIGPWFELFLPEYASAEKVTNAGGADSVRQKIVNIASVVGAARRANAINSWGVDFDKLNFSRKLREKDLSFEHESFSQAVVGRVGSKDPDAVLAELRACASAPGARNGFRGKDALEVLRKGLKRVYGSRTIEHYEDLAGALRLSANSRLEEVSPFPAIFRQLSQ</sequence>
<evidence type="ECO:0008006" key="3">
    <source>
        <dbReference type="Google" id="ProtNLM"/>
    </source>
</evidence>
<dbReference type="RefSeq" id="WP_319154522.1">
    <property type="nucleotide sequence ID" value="NZ_CP138359.1"/>
</dbReference>
<dbReference type="KEGG" id="sbil:SANBI_001941"/>
<reference evidence="2" key="1">
    <citation type="submission" date="2023-11" db="EMBL/GenBank/DDBJ databases">
        <authorList>
            <person name="Helweg L.P."/>
            <person name="Kiel A."/>
            <person name="Hitz F."/>
            <person name="Ruckert-Reed C."/>
            <person name="Busche T."/>
            <person name="Kaltschmidt B."/>
            <person name="Kaltschmidt C."/>
        </authorList>
    </citation>
    <scope>NUCLEOTIDE SEQUENCE [LARGE SCALE GENOMIC DNA]</scope>
    <source>
        <strain evidence="2">4.1</strain>
    </source>
</reference>